<dbReference type="Gene3D" id="3.30.70.1430">
    <property type="entry name" value="Multidrug efflux transporter AcrB pore domain"/>
    <property type="match status" value="1"/>
</dbReference>
<name>A0A1F7WYI6_9BACT</name>
<keyword evidence="1" id="KW-1133">Transmembrane helix</keyword>
<dbReference type="AlphaFoldDB" id="A0A1F7WYI6"/>
<dbReference type="PANTHER" id="PTHR32063:SF24">
    <property type="entry name" value="CATION EFFLUX SYSTEM (ACRB_ACRD_ACRF FAMILY)"/>
    <property type="match status" value="1"/>
</dbReference>
<feature type="transmembrane region" description="Helical" evidence="1">
    <location>
        <begin position="680"/>
        <end position="700"/>
    </location>
</feature>
<reference evidence="2 3" key="1">
    <citation type="journal article" date="2016" name="Nat. Commun.">
        <title>Thousands of microbial genomes shed light on interconnected biogeochemical processes in an aquifer system.</title>
        <authorList>
            <person name="Anantharaman K."/>
            <person name="Brown C.T."/>
            <person name="Hug L.A."/>
            <person name="Sharon I."/>
            <person name="Castelle C.J."/>
            <person name="Probst A.J."/>
            <person name="Thomas B.C."/>
            <person name="Singh A."/>
            <person name="Wilkins M.J."/>
            <person name="Karaoz U."/>
            <person name="Brodie E.L."/>
            <person name="Williams K.H."/>
            <person name="Hubbard S.S."/>
            <person name="Banfield J.F."/>
        </authorList>
    </citation>
    <scope>NUCLEOTIDE SEQUENCE [LARGE SCALE GENOMIC DNA]</scope>
</reference>
<dbReference type="SUPFAM" id="SSF82714">
    <property type="entry name" value="Multidrug efflux transporter AcrB TolC docking domain, DN and DC subdomains"/>
    <property type="match status" value="1"/>
</dbReference>
<dbReference type="SUPFAM" id="SSF82866">
    <property type="entry name" value="Multidrug efflux transporter AcrB transmembrane domain"/>
    <property type="match status" value="2"/>
</dbReference>
<dbReference type="PRINTS" id="PR00702">
    <property type="entry name" value="ACRIFLAVINRP"/>
</dbReference>
<sequence>IYTGLVLVIAVLMIALGFRNAVLVSISIPLSMLLSFIILRALGITLNMITLFSLILSLGMLVDNAIVIIENIYRFMSQGVPRIKAAMLATSEVAMPVVMSTLTTVVAFTPLLFWPGIMGDFMFYLPTTLIVTLTSCLFVALIINPVFGSVFMKVKNQVHDGADIDAEDIMKAGEKPIHNYGFIVRTYGYILRLSLNARFAVLTSAVLILVLCFSFWLYRTGIERPVEFFPSMDPTTCYVNIEPPEGTDMNTLQEVAAEIEKRIVSFDNVPEKFRTDKGRAPVLTEKQKKDFEKFKKEQKIEAEKPVSDLQTIRHVYAKLTSQPGGGVGGFEQNSPNHIGIQFHEFEGRAESTKITMDRLRERLHGIAGVSIFLAEGQHGPPTGPPINLEISGDNFQVLGMIAEKMKEVIKNIPHVKDVEDDYVKGTPNFEFVVDRKKAGLYGLTVGSIGSVIKTAINGWKVSTYREGNDSYDIVIKMKNAYRRDVDFFKKLFIPTPQFGLVPLADLITVNYTGGFGSINRINNQRVVTVKAKVDTNKIPGAVARAIAEKVIKQYELPPGYTVKFTGENQEQDDAEAFLSEAFMIALGLIFFVLVMQFNSVSHTMIIMISVILSLGGVFLGLGISDIPFGIIMTGIGVISLAGVVVNNAIVLLDYTNQLIARGYELTDAVVFAGQTRFRPVLLTAITTILGLIPMITGISYDFKRMKLLTSSESTFWWYSMSVVVAYGLAFATFLTLIVVPVIYHLITDVNNRISRFFAYKKQ</sequence>
<feature type="transmembrane region" description="Helical" evidence="1">
    <location>
        <begin position="93"/>
        <end position="117"/>
    </location>
</feature>
<evidence type="ECO:0000313" key="3">
    <source>
        <dbReference type="Proteomes" id="UP000178735"/>
    </source>
</evidence>
<feature type="transmembrane region" description="Helical" evidence="1">
    <location>
        <begin position="715"/>
        <end position="746"/>
    </location>
</feature>
<proteinExistence type="predicted"/>
<dbReference type="STRING" id="1817813.A2008_06725"/>
<feature type="transmembrane region" description="Helical" evidence="1">
    <location>
        <begin position="123"/>
        <end position="147"/>
    </location>
</feature>
<keyword evidence="1" id="KW-0472">Membrane</keyword>
<feature type="non-terminal residue" evidence="2">
    <location>
        <position position="1"/>
    </location>
</feature>
<feature type="transmembrane region" description="Helical" evidence="1">
    <location>
        <begin position="604"/>
        <end position="623"/>
    </location>
</feature>
<comment type="caution">
    <text evidence="2">The sequence shown here is derived from an EMBL/GenBank/DDBJ whole genome shotgun (WGS) entry which is preliminary data.</text>
</comment>
<accession>A0A1F7WYI6</accession>
<dbReference type="Gene3D" id="3.30.2090.10">
    <property type="entry name" value="Multidrug efflux transporter AcrB TolC docking domain, DN and DC subdomains"/>
    <property type="match status" value="1"/>
</dbReference>
<dbReference type="GO" id="GO:0005886">
    <property type="term" value="C:plasma membrane"/>
    <property type="evidence" value="ECO:0007669"/>
    <property type="project" value="TreeGrafter"/>
</dbReference>
<evidence type="ECO:0000313" key="2">
    <source>
        <dbReference type="EMBL" id="OGM07820.1"/>
    </source>
</evidence>
<evidence type="ECO:0000256" key="1">
    <source>
        <dbReference type="SAM" id="Phobius"/>
    </source>
</evidence>
<feature type="transmembrane region" description="Helical" evidence="1">
    <location>
        <begin position="577"/>
        <end position="597"/>
    </location>
</feature>
<dbReference type="InterPro" id="IPR027463">
    <property type="entry name" value="AcrB_DN_DC_subdom"/>
</dbReference>
<dbReference type="GO" id="GO:0042910">
    <property type="term" value="F:xenobiotic transmembrane transporter activity"/>
    <property type="evidence" value="ECO:0007669"/>
    <property type="project" value="TreeGrafter"/>
</dbReference>
<protein>
    <submittedName>
        <fullName evidence="2">Acriflavin resistance protein</fullName>
    </submittedName>
</protein>
<dbReference type="Gene3D" id="1.20.1640.10">
    <property type="entry name" value="Multidrug efflux transporter AcrB transmembrane domain"/>
    <property type="match status" value="3"/>
</dbReference>
<gene>
    <name evidence="2" type="ORF">A2008_06725</name>
</gene>
<organism evidence="2 3">
    <name type="scientific">Candidatus Wallbacteria bacterium GWC2_49_35</name>
    <dbReference type="NCBI Taxonomy" id="1817813"/>
    <lineage>
        <taxon>Bacteria</taxon>
        <taxon>Candidatus Walliibacteriota</taxon>
    </lineage>
</organism>
<dbReference type="PANTHER" id="PTHR32063">
    <property type="match status" value="1"/>
</dbReference>
<dbReference type="Proteomes" id="UP000178735">
    <property type="component" value="Unassembled WGS sequence"/>
</dbReference>
<feature type="transmembrane region" description="Helical" evidence="1">
    <location>
        <begin position="199"/>
        <end position="218"/>
    </location>
</feature>
<dbReference type="InterPro" id="IPR001036">
    <property type="entry name" value="Acrflvin-R"/>
</dbReference>
<feature type="transmembrane region" description="Helical" evidence="1">
    <location>
        <begin position="48"/>
        <end position="73"/>
    </location>
</feature>
<keyword evidence="1" id="KW-0812">Transmembrane</keyword>
<dbReference type="EMBL" id="MGFH01000036">
    <property type="protein sequence ID" value="OGM07820.1"/>
    <property type="molecule type" value="Genomic_DNA"/>
</dbReference>
<feature type="transmembrane region" description="Helical" evidence="1">
    <location>
        <begin position="629"/>
        <end position="652"/>
    </location>
</feature>
<dbReference type="Pfam" id="PF00873">
    <property type="entry name" value="ACR_tran"/>
    <property type="match status" value="2"/>
</dbReference>